<comment type="caution">
    <text evidence="13">The sequence shown here is derived from an EMBL/GenBank/DDBJ whole genome shotgun (WGS) entry which is preliminary data.</text>
</comment>
<evidence type="ECO:0000259" key="12">
    <source>
        <dbReference type="PROSITE" id="PS51081"/>
    </source>
</evidence>
<evidence type="ECO:0000256" key="3">
    <source>
        <dbReference type="ARBA" id="ARBA00009119"/>
    </source>
</evidence>
<keyword evidence="14" id="KW-1185">Reference proteome</keyword>
<evidence type="ECO:0000256" key="4">
    <source>
        <dbReference type="ARBA" id="ARBA00012483"/>
    </source>
</evidence>
<reference evidence="13 14" key="1">
    <citation type="submission" date="2024-08" db="EMBL/GenBank/DDBJ databases">
        <authorList>
            <person name="Cucini C."/>
            <person name="Frati F."/>
        </authorList>
    </citation>
    <scope>NUCLEOTIDE SEQUENCE [LARGE SCALE GENOMIC DNA]</scope>
</reference>
<keyword evidence="5" id="KW-0808">Transferase</keyword>
<evidence type="ECO:0000256" key="10">
    <source>
        <dbReference type="PROSITE-ProRule" id="PRU00455"/>
    </source>
</evidence>
<evidence type="ECO:0000313" key="13">
    <source>
        <dbReference type="EMBL" id="CAL8097786.1"/>
    </source>
</evidence>
<organism evidence="13 14">
    <name type="scientific">Orchesella dallaii</name>
    <dbReference type="NCBI Taxonomy" id="48710"/>
    <lineage>
        <taxon>Eukaryota</taxon>
        <taxon>Metazoa</taxon>
        <taxon>Ecdysozoa</taxon>
        <taxon>Arthropoda</taxon>
        <taxon>Hexapoda</taxon>
        <taxon>Collembola</taxon>
        <taxon>Entomobryomorpha</taxon>
        <taxon>Entomobryoidea</taxon>
        <taxon>Orchesellidae</taxon>
        <taxon>Orchesellinae</taxon>
        <taxon>Orchesella</taxon>
    </lineage>
</organism>
<evidence type="ECO:0000256" key="8">
    <source>
        <dbReference type="ARBA" id="ARBA00022786"/>
    </source>
</evidence>
<comment type="similarity">
    <text evidence="3">Belongs to the SINA (Seven in absentia) family.</text>
</comment>
<dbReference type="Pfam" id="PF21362">
    <property type="entry name" value="Sina_RING"/>
    <property type="match status" value="1"/>
</dbReference>
<dbReference type="Gene3D" id="3.30.40.10">
    <property type="entry name" value="Zinc/RING finger domain, C3HC4 (zinc finger)"/>
    <property type="match status" value="2"/>
</dbReference>
<name>A0ABP1QFT4_9HEXA</name>
<dbReference type="CDD" id="cd16571">
    <property type="entry name" value="RING-HC_SIAHs"/>
    <property type="match status" value="1"/>
</dbReference>
<comment type="catalytic activity">
    <reaction evidence="1">
        <text>S-ubiquitinyl-[E2 ubiquitin-conjugating enzyme]-L-cysteine + [acceptor protein]-L-lysine = [E2 ubiquitin-conjugating enzyme]-L-cysteine + N(6)-ubiquitinyl-[acceptor protein]-L-lysine.</text>
        <dbReference type="EC" id="2.3.2.27"/>
    </reaction>
</comment>
<evidence type="ECO:0000256" key="7">
    <source>
        <dbReference type="ARBA" id="ARBA00022771"/>
    </source>
</evidence>
<sequence length="361" mass="40562">MEAHNSCPICFEIFENEIYQCPNGHIICARCKGSVNNCPQCRVSFGATSIRCRVLEEILDAQNFDCNFKDKGCSQKCKRSEISSHAKACYHNPNFVDLCRAIGYQDCKFNVTTSSRLEIIKHFQDVHKAVYAQGEFFQINHINFYGTNNGGTLFWAPILLGFGTSEISPLILLLGKVNLPLEFASWISIQIYGTENPGQCFKMTVALQKVPSEKIRSNPTMTAGFQDLQISWTLISHSLKLQTLDHFQSHIQIPLSYINSTFLTIGKYIVLSVSKKLDASELTEPFTTTAEMKEVWVNMRNSHQAFVFNTVNPPARSLQKPEVLNAATSFFAPSSWLDFTNLANQKPFQADLASLAAWSLT</sequence>
<evidence type="ECO:0000313" key="14">
    <source>
        <dbReference type="Proteomes" id="UP001642540"/>
    </source>
</evidence>
<evidence type="ECO:0000256" key="5">
    <source>
        <dbReference type="ARBA" id="ARBA00022679"/>
    </source>
</evidence>
<evidence type="ECO:0000256" key="2">
    <source>
        <dbReference type="ARBA" id="ARBA00004906"/>
    </source>
</evidence>
<keyword evidence="6" id="KW-0479">Metal-binding</keyword>
<keyword evidence="9" id="KW-0862">Zinc</keyword>
<dbReference type="EMBL" id="CAXLJM020000030">
    <property type="protein sequence ID" value="CAL8097786.1"/>
    <property type="molecule type" value="Genomic_DNA"/>
</dbReference>
<dbReference type="EC" id="2.3.2.27" evidence="4"/>
<evidence type="ECO:0000256" key="9">
    <source>
        <dbReference type="ARBA" id="ARBA00022833"/>
    </source>
</evidence>
<proteinExistence type="inferred from homology"/>
<dbReference type="InterPro" id="IPR052088">
    <property type="entry name" value="E3_ubiquitin-ligase_SINA"/>
</dbReference>
<dbReference type="SUPFAM" id="SSF57850">
    <property type="entry name" value="RING/U-box"/>
    <property type="match status" value="1"/>
</dbReference>
<dbReference type="InterPro" id="IPR049548">
    <property type="entry name" value="Sina-like_RING"/>
</dbReference>
<evidence type="ECO:0000256" key="1">
    <source>
        <dbReference type="ARBA" id="ARBA00000900"/>
    </source>
</evidence>
<dbReference type="PROSITE" id="PS50089">
    <property type="entry name" value="ZF_RING_2"/>
    <property type="match status" value="1"/>
</dbReference>
<gene>
    <name evidence="13" type="ORF">ODALV1_LOCUS9742</name>
</gene>
<feature type="domain" description="RING-type" evidence="11">
    <location>
        <begin position="7"/>
        <end position="42"/>
    </location>
</feature>
<evidence type="ECO:0000259" key="11">
    <source>
        <dbReference type="PROSITE" id="PS50089"/>
    </source>
</evidence>
<keyword evidence="8" id="KW-0833">Ubl conjugation pathway</keyword>
<keyword evidence="7 10" id="KW-0863">Zinc-finger</keyword>
<protein>
    <recommendedName>
        <fullName evidence="4">RING-type E3 ubiquitin transferase</fullName>
        <ecNumber evidence="4">2.3.2.27</ecNumber>
    </recommendedName>
</protein>
<dbReference type="InterPro" id="IPR013083">
    <property type="entry name" value="Znf_RING/FYVE/PHD"/>
</dbReference>
<feature type="domain" description="SIAH-type" evidence="12">
    <location>
        <begin position="61"/>
        <end position="128"/>
    </location>
</feature>
<accession>A0ABP1QFT4</accession>
<dbReference type="PROSITE" id="PS51081">
    <property type="entry name" value="ZF_SIAH"/>
    <property type="match status" value="1"/>
</dbReference>
<dbReference type="InterPro" id="IPR001841">
    <property type="entry name" value="Znf_RING"/>
</dbReference>
<dbReference type="PANTHER" id="PTHR10315">
    <property type="entry name" value="E3 UBIQUITIN PROTEIN LIGASE SIAH"/>
    <property type="match status" value="1"/>
</dbReference>
<dbReference type="Proteomes" id="UP001642540">
    <property type="component" value="Unassembled WGS sequence"/>
</dbReference>
<dbReference type="PANTHER" id="PTHR10315:SF117">
    <property type="entry name" value="RING-TYPE E3 UBIQUITIN TRANSFERASE"/>
    <property type="match status" value="1"/>
</dbReference>
<comment type="pathway">
    <text evidence="2">Protein modification; protein ubiquitination.</text>
</comment>
<dbReference type="InterPro" id="IPR013010">
    <property type="entry name" value="Znf_SIAH"/>
</dbReference>
<evidence type="ECO:0000256" key="6">
    <source>
        <dbReference type="ARBA" id="ARBA00022723"/>
    </source>
</evidence>